<feature type="domain" description="Piezo non-specific cation channel cap" evidence="13">
    <location>
        <begin position="2079"/>
        <end position="2379"/>
    </location>
</feature>
<feature type="transmembrane region" description="Helical" evidence="10">
    <location>
        <begin position="1997"/>
        <end position="2024"/>
    </location>
</feature>
<feature type="domain" description="Piezo TM1-24" evidence="16">
    <location>
        <begin position="557"/>
        <end position="763"/>
    </location>
</feature>
<protein>
    <recommendedName>
        <fullName evidence="10">Piezo-type mechanosensitive ion channel component</fullName>
    </recommendedName>
</protein>
<proteinExistence type="inferred from homology"/>
<keyword evidence="4" id="KW-1003">Cell membrane</keyword>
<comment type="similarity">
    <text evidence="2 10">Belongs to the PIEZO (TC 1.A.75) family.</text>
</comment>
<dbReference type="InterPro" id="IPR031334">
    <property type="entry name" value="Piezo_cap_dom"/>
</dbReference>
<feature type="transmembrane region" description="Helical" evidence="10">
    <location>
        <begin position="117"/>
        <end position="141"/>
    </location>
</feature>
<feature type="transmembrane region" description="Helical" evidence="10">
    <location>
        <begin position="1788"/>
        <end position="1807"/>
    </location>
</feature>
<feature type="transmembrane region" description="Helical" evidence="10">
    <location>
        <begin position="1593"/>
        <end position="1617"/>
    </location>
</feature>
<organism evidence="18 19">
    <name type="scientific">Acrobeloides nanus</name>
    <dbReference type="NCBI Taxonomy" id="290746"/>
    <lineage>
        <taxon>Eukaryota</taxon>
        <taxon>Metazoa</taxon>
        <taxon>Ecdysozoa</taxon>
        <taxon>Nematoda</taxon>
        <taxon>Chromadorea</taxon>
        <taxon>Rhabditida</taxon>
        <taxon>Tylenchina</taxon>
        <taxon>Cephalobomorpha</taxon>
        <taxon>Cephaloboidea</taxon>
        <taxon>Cephalobidae</taxon>
        <taxon>Acrobeloides</taxon>
    </lineage>
</organism>
<evidence type="ECO:0000256" key="10">
    <source>
        <dbReference type="RuleBase" id="RU362023"/>
    </source>
</evidence>
<feature type="transmembrane region" description="Helical" evidence="10">
    <location>
        <begin position="920"/>
        <end position="936"/>
    </location>
</feature>
<evidence type="ECO:0000256" key="8">
    <source>
        <dbReference type="ARBA" id="ARBA00023136"/>
    </source>
</evidence>
<evidence type="ECO:0000259" key="17">
    <source>
        <dbReference type="Pfam" id="PF24874"/>
    </source>
</evidence>
<feature type="transmembrane region" description="Helical" evidence="10">
    <location>
        <begin position="1888"/>
        <end position="1908"/>
    </location>
</feature>
<comment type="subcellular location">
    <subcellularLocation>
        <location evidence="1">Cell membrane</location>
        <topology evidence="1">Multi-pass membrane protein</topology>
    </subcellularLocation>
    <subcellularLocation>
        <location evidence="10">Membrane</location>
        <topology evidence="10">Multi-pass membrane protein</topology>
    </subcellularLocation>
</comment>
<keyword evidence="18" id="KW-1185">Reference proteome</keyword>
<dbReference type="GO" id="GO:0050982">
    <property type="term" value="P:detection of mechanical stimulus"/>
    <property type="evidence" value="ECO:0007669"/>
    <property type="project" value="TreeGrafter"/>
</dbReference>
<feature type="transmembrane region" description="Helical" evidence="10">
    <location>
        <begin position="817"/>
        <end position="839"/>
    </location>
</feature>
<evidence type="ECO:0000256" key="9">
    <source>
        <dbReference type="ARBA" id="ARBA00023303"/>
    </source>
</evidence>
<evidence type="ECO:0000259" key="14">
    <source>
        <dbReference type="Pfam" id="PF15917"/>
    </source>
</evidence>
<feature type="transmembrane region" description="Helical" evidence="10">
    <location>
        <begin position="1069"/>
        <end position="1086"/>
    </location>
</feature>
<feature type="transmembrane region" description="Helical" evidence="10">
    <location>
        <begin position="245"/>
        <end position="264"/>
    </location>
</feature>
<feature type="transmembrane region" description="Helical" evidence="10">
    <location>
        <begin position="1958"/>
        <end position="1976"/>
    </location>
</feature>
<feature type="transmembrane region" description="Helical" evidence="10">
    <location>
        <begin position="1920"/>
        <end position="1943"/>
    </location>
</feature>
<feature type="transmembrane region" description="Helical" evidence="10">
    <location>
        <begin position="1140"/>
        <end position="1173"/>
    </location>
</feature>
<keyword evidence="7" id="KW-0406">Ion transport</keyword>
<comment type="caution">
    <text evidence="10">Lacks conserved residue(s) required for the propagation of feature annotation.</text>
</comment>
<feature type="region of interest" description="Disordered" evidence="12">
    <location>
        <begin position="1449"/>
        <end position="1470"/>
    </location>
</feature>
<evidence type="ECO:0000313" key="18">
    <source>
        <dbReference type="Proteomes" id="UP000887540"/>
    </source>
</evidence>
<dbReference type="Pfam" id="PF23188">
    <property type="entry name" value="THU_Piezo1"/>
    <property type="match status" value="1"/>
</dbReference>
<dbReference type="InterPro" id="IPR056769">
    <property type="entry name" value="Piezo_TM1-24"/>
</dbReference>
<dbReference type="WBParaSite" id="ACRNAN_Path_492.g1840.t3">
    <property type="protein sequence ID" value="ACRNAN_Path_492.g1840.t3"/>
    <property type="gene ID" value="ACRNAN_Path_492.g1840"/>
</dbReference>
<evidence type="ECO:0000259" key="15">
    <source>
        <dbReference type="Pfam" id="PF23188"/>
    </source>
</evidence>
<feature type="transmembrane region" description="Helical" evidence="10">
    <location>
        <begin position="985"/>
        <end position="1005"/>
    </location>
</feature>
<feature type="transmembrane region" description="Helical" evidence="10">
    <location>
        <begin position="424"/>
        <end position="440"/>
    </location>
</feature>
<feature type="transmembrane region" description="Helical" evidence="10">
    <location>
        <begin position="302"/>
        <end position="320"/>
    </location>
</feature>
<dbReference type="PANTHER" id="PTHR13167:SF25">
    <property type="entry name" value="PIEZO-TYPE MECHANOSENSITIVE ION CHANNEL COMPONENT"/>
    <property type="match status" value="1"/>
</dbReference>
<dbReference type="InterPro" id="IPR027272">
    <property type="entry name" value="Piezo"/>
</dbReference>
<dbReference type="Pfam" id="PF24871">
    <property type="entry name" value="Piezo_TM1-24"/>
    <property type="match status" value="2"/>
</dbReference>
<feature type="transmembrane region" description="Helical" evidence="10">
    <location>
        <begin position="447"/>
        <end position="467"/>
    </location>
</feature>
<dbReference type="GO" id="GO:0008381">
    <property type="term" value="F:mechanosensitive monoatomic ion channel activity"/>
    <property type="evidence" value="ECO:0007669"/>
    <property type="project" value="InterPro"/>
</dbReference>
<dbReference type="InterPro" id="IPR056770">
    <property type="entry name" value="Piezo_THU9_anchor"/>
</dbReference>
<keyword evidence="9 10" id="KW-0407">Ion channel</keyword>
<evidence type="ECO:0000256" key="2">
    <source>
        <dbReference type="ARBA" id="ARBA00007821"/>
    </source>
</evidence>
<name>A0A914C7Q4_9BILA</name>
<dbReference type="GO" id="GO:0005886">
    <property type="term" value="C:plasma membrane"/>
    <property type="evidence" value="ECO:0007669"/>
    <property type="project" value="UniProtKB-SubCell"/>
</dbReference>
<reference evidence="19" key="1">
    <citation type="submission" date="2022-11" db="UniProtKB">
        <authorList>
            <consortium name="WormBaseParasite"/>
        </authorList>
    </citation>
    <scope>IDENTIFICATION</scope>
</reference>
<feature type="transmembrane region" description="Helical" evidence="10">
    <location>
        <begin position="646"/>
        <end position="665"/>
    </location>
</feature>
<dbReference type="GO" id="GO:0042391">
    <property type="term" value="P:regulation of membrane potential"/>
    <property type="evidence" value="ECO:0007669"/>
    <property type="project" value="TreeGrafter"/>
</dbReference>
<feature type="domain" description="Piezo THU9 and anchor" evidence="17">
    <location>
        <begin position="1786"/>
        <end position="2021"/>
    </location>
</feature>
<dbReference type="GO" id="GO:0005261">
    <property type="term" value="F:monoatomic cation channel activity"/>
    <property type="evidence" value="ECO:0007669"/>
    <property type="project" value="TreeGrafter"/>
</dbReference>
<feature type="transmembrane region" description="Helical" evidence="10">
    <location>
        <begin position="846"/>
        <end position="868"/>
    </location>
</feature>
<keyword evidence="6 10" id="KW-1133">Transmembrane helix</keyword>
<feature type="transmembrane region" description="Helical" evidence="10">
    <location>
        <begin position="622"/>
        <end position="640"/>
    </location>
</feature>
<feature type="transmembrane region" description="Helical" evidence="10">
    <location>
        <begin position="495"/>
        <end position="514"/>
    </location>
</feature>
<feature type="domain" description="Piezo TM25-28" evidence="14">
    <location>
        <begin position="1113"/>
        <end position="1351"/>
    </location>
</feature>
<feature type="transmembrane region" description="Helical" evidence="10">
    <location>
        <begin position="9"/>
        <end position="25"/>
    </location>
</feature>
<sequence>MVALVVKRIFCWIILPTCLFTAALIRPSFLSLIYVLLGLLAPCLPRIQSSFPVSATIKTYLLLCVSLSLVAAVAQLIYQIIEHAGNKESAYDCENSLNFWLRQIGFSRFPTTVGLRAITVILPEIIALFGSVVTFIVCMAIPSPEVVETVLQNEIIQEVQHTSTSRMNSRDREIAMKKFELSNVIKPGLKRLSDILLMLFVVITGIVQPSLLNAVYFLVFLLVITWWALYTPLKRDTFNLIKKLLILYSAAHFIILYLYQIPVFQDLVDPQNFGARFVGLTPLMEFKCPNYWVFFAPEKQSWTYYVNFIFVFVLYHILILQFRWTRMGIRYGCETVYSEDSSVHQELLGPDFEDGTENVQMQPIQHVTSAVLDRQKIAIIFHRPGAHGTFASKTMTDIMYFILHHCYVFALLAMMLWALVYHSIFGLIFLVLPCILWSIPNSRKWSFQLSPLLVAFAEFLLVAQYIFSMDLNELPTSSTWIIIGFIKTNSSSESIIILCIKVALSLPLFVLLRLHLREKFYDSLSEHDLRKQLNYGTFTSPRAGRSTSGVSENANDVALSLPLFVLLRLHLREKFYDSLSEHDLRKQLNYGTFTSPRAGRSTSGVAENANDGTHFMELLTRYFTKFWIFIVGLVLLINVFDHPTFIVIGYFLFWSVFLLNLHLSFRFFRAFIYLYWTLLISYTSIVIIAVFIFQFTKVEEYWRDLTGLSQQWDCDIGIFKYESTRVCGSAPGDSSTLFWKLIKRIALLIVIVLQMKIFHDPWTRLTNAQSQQSLPQHDPEPTAARSAYHKARSFLIILIEILWRFAEVHFYKLILLILMVIAVHHVCAINFVLVLFVILTICLQNVTGLISFLLTIYLSVDVVARFVYQLNFMKNITSEHEITPKEDCSEDLGLQNNTQPQSFTQWIGFNEFYSNVDNDILGLISVMVLIAIYWTIRYRQSHIRKLFGKSEPPSGIIFPEAEPSRYDASLLDCIKFFFNYGFYKFGFECSLIITFGYLANLVFYSATWRKSDSLAFLYNLSSYSIAFDLCHACGIASSFMSILPLVYVDSRFNLVTPRLRFSKQTTEDGSGFLIYDFFLLLMVASQERVFRKEKVNHPAGDNDSIYKNGKYNLRRDNPHHDFIVHQTSFVDYFKIAIFMYGHWVTLITVFAAGLGGTSLFALGYLVLAFWMLWQGNNLYTMKKYRRTLSRWNFLLFYNVATIFFKVALQVMGCVFVYYIEGHGLCYLRQLFSIECVNSLSRQSADSIISTDEKPYKDKCIMGENSYREASIGYDVLAFAFLIFQFRILHSWYFQHCMIDFRCEVTQSNRGAVLVNQLIEKEMKEQNAQQQEKLDEIKNRATTIRKRHEEMIRRSGGVEAYTPGTYGHAKRAGDYYMFDYDPHDDNLGRPVESFVPEVTPGAGDFDKLDPIQLMHTAIQHDLDLPGTLNAVETAEKIKDEQERMQKAVEPESLHLDETQPETDATQAEEEGKPFSDKVYNWLKFAGKIFRAGLEFTAAFLNRRSREHRYVAYVLNKEKERLKLEMNVELYDASQPMRELRSQWEERNIHSVSSESDVQRLESEAYESWEQRNVFAKFMIAAGNCIAAHTDILCYFLAIVAHATCCGLITLPLPMLVFFWGTLASPRPSRIFWIVMIAYTEIVILIKFIFQFGFFPWNNPGTEAKGQNDTFKLDYLFGIQKVDFFAVWDVALLIGLFFHRYNLRRLGLWKDANSLETFEAPITSTTSAGSTQENVAAIATDEVQLQQIGDGEPTQNGTNNPQTIPKSQRGPIVSFVYKLFNPRFRYIRDLYPLMFFIDLFCLIFVALNFSSFGEGGSGDVLSDIQSNKVPLTFVIILLVITLMIVIDRALYLRKAVLSKLIYQVLVILILHAWIFYILPLTTKTRAVSNSTAKFLYIVKCVYLIVSAWQIRNGYPTLCVGNLLTHSYGLFNMVAFKIFMLIPFLFELRTAIDWTWTDTSMPLFDFFSMENFYATIYNIKCARQFEMSYPAPRGQPKGKFVKYFMGIPFVLALIFIIWAPILAYALLNRIGSENTPVKASISFSINGYPPLYVMEAQGVELTNLNDHELNKMTDNITRLVDDSSMVNEVWRIDKARQALSFLGDYQLKDILKVQFRPVSETWWPISGDSFDALQNQLNSNGTITISIDLSFERPRLNSKTDPKVHTTSIQVPIDNSTIDALKSVVKNIKGTVEFKYALPYFVGIPNEGEIISLDFFSDLVKPFSDNKTNTGYSTLSLNPINTTQDKLAWIASQNLSVGNLSQIALDPKDVPYDLTTTKRQYIQMVAFVDRVFPGFLSKFAQGGIIAMYGAVVILVAGKLRGVFTNSPLDCIIQEIPTADHLMKICLDIYICREAKDFVLEQDIFAKLIFLFRSPATLIKWTRLKPKTD</sequence>
<dbReference type="InterPro" id="IPR031805">
    <property type="entry name" value="Piezo_TM25-28"/>
</dbReference>
<dbReference type="InterPro" id="IPR056768">
    <property type="entry name" value="THU_Piezo"/>
</dbReference>
<feature type="domain" description="Piezo transmembrane helical unit" evidence="15">
    <location>
        <begin position="1586"/>
        <end position="1708"/>
    </location>
</feature>
<feature type="transmembrane region" description="Helical" evidence="10">
    <location>
        <begin position="1827"/>
        <end position="1849"/>
    </location>
</feature>
<feature type="transmembrane region" description="Helical" evidence="10">
    <location>
        <begin position="1858"/>
        <end position="1876"/>
    </location>
</feature>
<evidence type="ECO:0000313" key="19">
    <source>
        <dbReference type="WBParaSite" id="ACRNAN_Path_492.g1840.t3"/>
    </source>
</evidence>
<accession>A0A914C7Q4</accession>
<evidence type="ECO:0000256" key="7">
    <source>
        <dbReference type="ARBA" id="ARBA00023065"/>
    </source>
</evidence>
<evidence type="ECO:0000259" key="16">
    <source>
        <dbReference type="Pfam" id="PF24871"/>
    </source>
</evidence>
<evidence type="ECO:0000256" key="6">
    <source>
        <dbReference type="ARBA" id="ARBA00022989"/>
    </source>
</evidence>
<evidence type="ECO:0000256" key="1">
    <source>
        <dbReference type="ARBA" id="ARBA00004651"/>
    </source>
</evidence>
<feature type="transmembrane region" description="Helical" evidence="10">
    <location>
        <begin position="31"/>
        <end position="47"/>
    </location>
</feature>
<dbReference type="PANTHER" id="PTHR13167">
    <property type="entry name" value="PIEZO-TYPE MECHANOSENSITIVE ION CHANNEL COMPONENT"/>
    <property type="match status" value="1"/>
</dbReference>
<evidence type="ECO:0000256" key="4">
    <source>
        <dbReference type="ARBA" id="ARBA00022475"/>
    </source>
</evidence>
<feature type="transmembrane region" description="Helical" evidence="10">
    <location>
        <begin position="1629"/>
        <end position="1653"/>
    </location>
</feature>
<evidence type="ECO:0000256" key="3">
    <source>
        <dbReference type="ARBA" id="ARBA00022448"/>
    </source>
</evidence>
<dbReference type="GO" id="GO:0071260">
    <property type="term" value="P:cellular response to mechanical stimulus"/>
    <property type="evidence" value="ECO:0007669"/>
    <property type="project" value="TreeGrafter"/>
</dbReference>
<feature type="transmembrane region" description="Helical" evidence="10">
    <location>
        <begin position="192"/>
        <end position="208"/>
    </location>
</feature>
<feature type="domain" description="Piezo TM1-24" evidence="16">
    <location>
        <begin position="26"/>
        <end position="550"/>
    </location>
</feature>
<feature type="coiled-coil region" evidence="11">
    <location>
        <begin position="1315"/>
        <end position="1353"/>
    </location>
</feature>
<dbReference type="Pfam" id="PF12166">
    <property type="entry name" value="Piezo_cap"/>
    <property type="match status" value="1"/>
</dbReference>
<feature type="transmembrane region" description="Helical" evidence="10">
    <location>
        <begin position="1673"/>
        <end position="1696"/>
    </location>
</feature>
<feature type="transmembrane region" description="Helical" evidence="10">
    <location>
        <begin position="214"/>
        <end position="233"/>
    </location>
</feature>
<keyword evidence="8 10" id="KW-0472">Membrane</keyword>
<feature type="transmembrane region" description="Helical" evidence="10">
    <location>
        <begin position="1194"/>
        <end position="1219"/>
    </location>
</feature>
<feature type="transmembrane region" description="Helical" evidence="10">
    <location>
        <begin position="59"/>
        <end position="81"/>
    </location>
</feature>
<keyword evidence="3" id="KW-0813">Transport</keyword>
<evidence type="ECO:0000259" key="13">
    <source>
        <dbReference type="Pfam" id="PF12166"/>
    </source>
</evidence>
<keyword evidence="5 10" id="KW-0812">Transmembrane</keyword>
<evidence type="ECO:0000256" key="12">
    <source>
        <dbReference type="SAM" id="MobiDB-lite"/>
    </source>
</evidence>
<feature type="transmembrane region" description="Helical" evidence="10">
    <location>
        <begin position="398"/>
        <end position="418"/>
    </location>
</feature>
<dbReference type="Proteomes" id="UP000887540">
    <property type="component" value="Unplaced"/>
</dbReference>
<dbReference type="Pfam" id="PF15917">
    <property type="entry name" value="Piezo_TM25-28"/>
    <property type="match status" value="1"/>
</dbReference>
<feature type="transmembrane region" description="Helical" evidence="10">
    <location>
        <begin position="672"/>
        <end position="695"/>
    </location>
</feature>
<feature type="transmembrane region" description="Helical" evidence="10">
    <location>
        <begin position="1025"/>
        <end position="1048"/>
    </location>
</feature>
<keyword evidence="11" id="KW-0175">Coiled coil</keyword>
<evidence type="ECO:0000256" key="5">
    <source>
        <dbReference type="ARBA" id="ARBA00022692"/>
    </source>
</evidence>
<evidence type="ECO:0000256" key="11">
    <source>
        <dbReference type="SAM" id="Coils"/>
    </source>
</evidence>
<dbReference type="Pfam" id="PF24874">
    <property type="entry name" value="Piezo_THU9_anchor"/>
    <property type="match status" value="1"/>
</dbReference>